<reference evidence="2 3" key="1">
    <citation type="journal article" date="2014" name="J. Biotechnol.">
        <title>Complete genome sequence of the actinobacterium Amycolatopsis japonica MG417-CF17(T) (=DSM 44213T) producing (S,S)-N,N'-ethylenediaminedisuccinic acid.</title>
        <authorList>
            <person name="Stegmann E."/>
            <person name="Albersmeier A."/>
            <person name="Spohn M."/>
            <person name="Gert H."/>
            <person name="Weber T."/>
            <person name="Wohlleben W."/>
            <person name="Kalinowski J."/>
            <person name="Ruckert C."/>
        </authorList>
    </citation>
    <scope>NUCLEOTIDE SEQUENCE [LARGE SCALE GENOMIC DNA]</scope>
    <source>
        <strain evidence="3">MG417-CF17 (DSM 44213)</strain>
    </source>
</reference>
<organism evidence="2 3">
    <name type="scientific">Amycolatopsis japonica</name>
    <dbReference type="NCBI Taxonomy" id="208439"/>
    <lineage>
        <taxon>Bacteria</taxon>
        <taxon>Bacillati</taxon>
        <taxon>Actinomycetota</taxon>
        <taxon>Actinomycetes</taxon>
        <taxon>Pseudonocardiales</taxon>
        <taxon>Pseudonocardiaceae</taxon>
        <taxon>Amycolatopsis</taxon>
        <taxon>Amycolatopsis japonica group</taxon>
    </lineage>
</organism>
<keyword evidence="1" id="KW-1133">Transmembrane helix</keyword>
<sequence length="294" mass="30783">MNDLQTLRAALAVEEPHQDVVDRSRHRLQNRIRGGRVSRRRTGRLIAGAGLTVAAAAVAIAVMPAAPVDGPAAVRTISGQEVLLVAATAAERSPEGSGTYWHVKVTVAHGVAASSEYEYWIKPDGQSWMRGAKTGGKVTPLKAHSANPFSLVAVDLTLEQLRTLPTAPDALKAWIAEALERSDARTSAGEFTASDREQAGFQSLISLVSTLPATPEVRATAFRAIAGYPGVENLGTVPGGLGLSLPNGERLVVDPATGRVNRTSVFVTMDGAVAKVADPAGATINAEWTDTLPA</sequence>
<dbReference type="eggNOG" id="ENOG50327HH">
    <property type="taxonomic scope" value="Bacteria"/>
</dbReference>
<feature type="transmembrane region" description="Helical" evidence="1">
    <location>
        <begin position="45"/>
        <end position="66"/>
    </location>
</feature>
<keyword evidence="1" id="KW-0472">Membrane</keyword>
<accession>A0A075V3P5</accession>
<protein>
    <submittedName>
        <fullName evidence="2">Uncharacterized protein</fullName>
    </submittedName>
</protein>
<dbReference type="AlphaFoldDB" id="A0A075V3P5"/>
<proteinExistence type="predicted"/>
<dbReference type="HOGENOM" id="CLU_965218_0_0_11"/>
<dbReference type="Proteomes" id="UP000028492">
    <property type="component" value="Chromosome"/>
</dbReference>
<dbReference type="KEGG" id="aja:AJAP_31560"/>
<dbReference type="NCBIfam" id="NF038083">
    <property type="entry name" value="CU044_5270_fam"/>
    <property type="match status" value="1"/>
</dbReference>
<dbReference type="STRING" id="208439.AJAP_31560"/>
<keyword evidence="1" id="KW-0812">Transmembrane</keyword>
<gene>
    <name evidence="2" type="ORF">AJAP_31560</name>
</gene>
<dbReference type="EMBL" id="CP008953">
    <property type="protein sequence ID" value="AIG79134.1"/>
    <property type="molecule type" value="Genomic_DNA"/>
</dbReference>
<evidence type="ECO:0000313" key="2">
    <source>
        <dbReference type="EMBL" id="AIG79134.1"/>
    </source>
</evidence>
<dbReference type="RefSeq" id="WP_038518032.1">
    <property type="nucleotide sequence ID" value="NZ_CP008953.1"/>
</dbReference>
<dbReference type="InterPro" id="IPR047789">
    <property type="entry name" value="CU044_5270-like"/>
</dbReference>
<keyword evidence="3" id="KW-1185">Reference proteome</keyword>
<name>A0A075V3P5_9PSEU</name>
<evidence type="ECO:0000256" key="1">
    <source>
        <dbReference type="SAM" id="Phobius"/>
    </source>
</evidence>
<evidence type="ECO:0000313" key="3">
    <source>
        <dbReference type="Proteomes" id="UP000028492"/>
    </source>
</evidence>